<keyword evidence="3" id="KW-0812">Transmembrane</keyword>
<sequence length="158" mass="17172">MLLNGRLDNPVIAVGSYSICMVLLGISTAIRPLMHLSTVIMLGQTDFLKRFLVSQGCIKRLCDLPIYPDPRILTVCLEGLENILKSAEEDETLPPGDASQVGSILLVLLSFLLCLLVGSTSIRRSFGWTALSGKSSNVTVKLSGVKSMSYQKCSKFFS</sequence>
<evidence type="ECO:0000313" key="4">
    <source>
        <dbReference type="EMBL" id="KAK7293355.1"/>
    </source>
</evidence>
<keyword evidence="3" id="KW-0472">Membrane</keyword>
<protein>
    <submittedName>
        <fullName evidence="4">Uncharacterized protein</fullName>
    </submittedName>
</protein>
<dbReference type="EMBL" id="JAYKXN010000004">
    <property type="protein sequence ID" value="KAK7293355.1"/>
    <property type="molecule type" value="Genomic_DNA"/>
</dbReference>
<keyword evidence="3" id="KW-1133">Transmembrane helix</keyword>
<keyword evidence="5" id="KW-1185">Reference proteome</keyword>
<reference evidence="4 5" key="1">
    <citation type="submission" date="2024-01" db="EMBL/GenBank/DDBJ databases">
        <title>The genomes of 5 underutilized Papilionoideae crops provide insights into root nodulation and disease resistance.</title>
        <authorList>
            <person name="Yuan L."/>
        </authorList>
    </citation>
    <scope>NUCLEOTIDE SEQUENCE [LARGE SCALE GENOMIC DNA]</scope>
    <source>
        <strain evidence="4">LY-2023</strain>
        <tissue evidence="4">Leaf</tissue>
    </source>
</reference>
<gene>
    <name evidence="4" type="ORF">RJT34_16218</name>
</gene>
<feature type="transmembrane region" description="Helical" evidence="3">
    <location>
        <begin position="12"/>
        <end position="34"/>
    </location>
</feature>
<evidence type="ECO:0000256" key="3">
    <source>
        <dbReference type="SAM" id="Phobius"/>
    </source>
</evidence>
<dbReference type="Gene3D" id="1.25.10.10">
    <property type="entry name" value="Leucine-rich Repeat Variant"/>
    <property type="match status" value="1"/>
</dbReference>
<evidence type="ECO:0000313" key="5">
    <source>
        <dbReference type="Proteomes" id="UP001359559"/>
    </source>
</evidence>
<dbReference type="GO" id="GO:0015031">
    <property type="term" value="P:protein transport"/>
    <property type="evidence" value="ECO:0007669"/>
    <property type="project" value="UniProtKB-KW"/>
</dbReference>
<evidence type="ECO:0000256" key="2">
    <source>
        <dbReference type="ARBA" id="ARBA00022927"/>
    </source>
</evidence>
<accession>A0AAN9J6T5</accession>
<comment type="caution">
    <text evidence="4">The sequence shown here is derived from an EMBL/GenBank/DDBJ whole genome shotgun (WGS) entry which is preliminary data.</text>
</comment>
<feature type="transmembrane region" description="Helical" evidence="3">
    <location>
        <begin position="98"/>
        <end position="118"/>
    </location>
</feature>
<name>A0AAN9J6T5_CLITE</name>
<evidence type="ECO:0000256" key="1">
    <source>
        <dbReference type="ARBA" id="ARBA00022448"/>
    </source>
</evidence>
<keyword evidence="1" id="KW-0813">Transport</keyword>
<proteinExistence type="predicted"/>
<dbReference type="Proteomes" id="UP001359559">
    <property type="component" value="Unassembled WGS sequence"/>
</dbReference>
<dbReference type="InterPro" id="IPR011989">
    <property type="entry name" value="ARM-like"/>
</dbReference>
<keyword evidence="2" id="KW-0653">Protein transport</keyword>
<dbReference type="AlphaFoldDB" id="A0AAN9J6T5"/>
<organism evidence="4 5">
    <name type="scientific">Clitoria ternatea</name>
    <name type="common">Butterfly pea</name>
    <dbReference type="NCBI Taxonomy" id="43366"/>
    <lineage>
        <taxon>Eukaryota</taxon>
        <taxon>Viridiplantae</taxon>
        <taxon>Streptophyta</taxon>
        <taxon>Embryophyta</taxon>
        <taxon>Tracheophyta</taxon>
        <taxon>Spermatophyta</taxon>
        <taxon>Magnoliopsida</taxon>
        <taxon>eudicotyledons</taxon>
        <taxon>Gunneridae</taxon>
        <taxon>Pentapetalae</taxon>
        <taxon>rosids</taxon>
        <taxon>fabids</taxon>
        <taxon>Fabales</taxon>
        <taxon>Fabaceae</taxon>
        <taxon>Papilionoideae</taxon>
        <taxon>50 kb inversion clade</taxon>
        <taxon>NPAAA clade</taxon>
        <taxon>indigoferoid/millettioid clade</taxon>
        <taxon>Phaseoleae</taxon>
        <taxon>Clitoria</taxon>
    </lineage>
</organism>
<dbReference type="PANTHER" id="PTHR23316">
    <property type="entry name" value="IMPORTIN ALPHA"/>
    <property type="match status" value="1"/>
</dbReference>